<evidence type="ECO:0000256" key="1">
    <source>
        <dbReference type="SAM" id="Phobius"/>
    </source>
</evidence>
<name>A0A1U7NG94_9FIRM</name>
<reference evidence="2 3" key="1">
    <citation type="submission" date="2016-11" db="EMBL/GenBank/DDBJ databases">
        <title>Description of two novel members of the family Erysipelotrichaceae: Ileibacterium lipovorans gen. nov., sp. nov. and Dubosiella newyorkensis, gen. nov., sp. nov.</title>
        <authorList>
            <person name="Cox L.M."/>
            <person name="Sohn J."/>
            <person name="Tyrrell K.L."/>
            <person name="Citron D.M."/>
            <person name="Lawson P.A."/>
            <person name="Patel N.B."/>
            <person name="Iizumi T."/>
            <person name="Perez-Perez G.I."/>
            <person name="Goldstein E.J."/>
            <person name="Blaser M.J."/>
        </authorList>
    </citation>
    <scope>NUCLEOTIDE SEQUENCE [LARGE SCALE GENOMIC DNA]</scope>
    <source>
        <strain evidence="2 3">NYU-BL-A3</strain>
    </source>
</reference>
<sequence>MICKDCGFDNPKGVYRCQRCGNSLVPAIPRDSYINPYPPRKTMEPHQARKVLRIGMAAFIILIFLGLFSLVSGLFRNSSSNEEATVSFTAEDSNSAAYSEEIQESYIDPLFVPDEYIHDGMMTLPESDIKIGMPEYSDWQTDALISNTEYSCDFKLENGLNMIFYSYVADYPFSKSEEEEYFREAQKYLRLEGTNDQYFYTVENENGIVATIVDRIHGRNYVIEIYSDEESGNPSMKKEHDKRASYVLNHEILDLSSLADNEKNKE</sequence>
<keyword evidence="1" id="KW-0812">Transmembrane</keyword>
<protein>
    <submittedName>
        <fullName evidence="2">Uncharacterized protein</fullName>
    </submittedName>
</protein>
<evidence type="ECO:0000313" key="3">
    <source>
        <dbReference type="Proteomes" id="UP000186341"/>
    </source>
</evidence>
<keyword evidence="1" id="KW-1133">Transmembrane helix</keyword>
<keyword evidence="3" id="KW-1185">Reference proteome</keyword>
<keyword evidence="1" id="KW-0472">Membrane</keyword>
<proteinExistence type="predicted"/>
<dbReference type="EMBL" id="MPJW01000122">
    <property type="protein sequence ID" value="OLU39911.1"/>
    <property type="molecule type" value="Genomic_DNA"/>
</dbReference>
<dbReference type="OrthoDB" id="9803906at2"/>
<dbReference type="GeneID" id="82202764"/>
<accession>A0A1U7NG94</accession>
<dbReference type="RefSeq" id="WP_075819300.1">
    <property type="nucleotide sequence ID" value="NZ_CAOUMU010000025.1"/>
</dbReference>
<dbReference type="Proteomes" id="UP000186341">
    <property type="component" value="Unassembled WGS sequence"/>
</dbReference>
<evidence type="ECO:0000313" key="2">
    <source>
        <dbReference type="EMBL" id="OLU39911.1"/>
    </source>
</evidence>
<organism evidence="2 3">
    <name type="scientific">Ileibacterium valens</name>
    <dbReference type="NCBI Taxonomy" id="1862668"/>
    <lineage>
        <taxon>Bacteria</taxon>
        <taxon>Bacillati</taxon>
        <taxon>Bacillota</taxon>
        <taxon>Erysipelotrichia</taxon>
        <taxon>Erysipelotrichales</taxon>
        <taxon>Erysipelotrichaceae</taxon>
        <taxon>Ileibacterium</taxon>
    </lineage>
</organism>
<feature type="transmembrane region" description="Helical" evidence="1">
    <location>
        <begin position="51"/>
        <end position="75"/>
    </location>
</feature>
<gene>
    <name evidence="2" type="ORF">BO222_06035</name>
</gene>
<dbReference type="AlphaFoldDB" id="A0A1U7NG94"/>
<comment type="caution">
    <text evidence="2">The sequence shown here is derived from an EMBL/GenBank/DDBJ whole genome shotgun (WGS) entry which is preliminary data.</text>
</comment>